<keyword evidence="2" id="KW-1185">Reference proteome</keyword>
<protein>
    <submittedName>
        <fullName evidence="1">35679_t:CDS:1</fullName>
    </submittedName>
</protein>
<proteinExistence type="predicted"/>
<reference evidence="1" key="1">
    <citation type="submission" date="2021-06" db="EMBL/GenBank/DDBJ databases">
        <authorList>
            <person name="Kallberg Y."/>
            <person name="Tangrot J."/>
            <person name="Rosling A."/>
        </authorList>
    </citation>
    <scope>NUCLEOTIDE SEQUENCE</scope>
    <source>
        <strain evidence="1">MA461A</strain>
    </source>
</reference>
<dbReference type="EMBL" id="CAJVQC010018818">
    <property type="protein sequence ID" value="CAG8696208.1"/>
    <property type="molecule type" value="Genomic_DNA"/>
</dbReference>
<evidence type="ECO:0000313" key="1">
    <source>
        <dbReference type="EMBL" id="CAG8696208.1"/>
    </source>
</evidence>
<accession>A0ACA9P7W1</accession>
<comment type="caution">
    <text evidence="1">The sequence shown here is derived from an EMBL/GenBank/DDBJ whole genome shotgun (WGS) entry which is preliminary data.</text>
</comment>
<gene>
    <name evidence="1" type="ORF">RPERSI_LOCUS9793</name>
</gene>
<name>A0ACA9P7W1_9GLOM</name>
<dbReference type="Proteomes" id="UP000789920">
    <property type="component" value="Unassembled WGS sequence"/>
</dbReference>
<organism evidence="1 2">
    <name type="scientific">Racocetra persica</name>
    <dbReference type="NCBI Taxonomy" id="160502"/>
    <lineage>
        <taxon>Eukaryota</taxon>
        <taxon>Fungi</taxon>
        <taxon>Fungi incertae sedis</taxon>
        <taxon>Mucoromycota</taxon>
        <taxon>Glomeromycotina</taxon>
        <taxon>Glomeromycetes</taxon>
        <taxon>Diversisporales</taxon>
        <taxon>Gigasporaceae</taxon>
        <taxon>Racocetra</taxon>
    </lineage>
</organism>
<evidence type="ECO:0000313" key="2">
    <source>
        <dbReference type="Proteomes" id="UP000789920"/>
    </source>
</evidence>
<feature type="non-terminal residue" evidence="1">
    <location>
        <position position="1"/>
    </location>
</feature>
<sequence length="175" mass="20523">LGRNIKRKETPNINNIIKNRSLCFEAKAILPTDSGQNWGSILYGVDRDKFSFDNSNKTSHFFSWMAIFHSGLLEKDVVDFIFAYTLLEYENLYHVEMLKAKHECGVFEHDEYIVNKFKEIISTDEFENVGLFVIHLTDVNEAGHYYEFNSEKYYEQLEKIDKQISEILSDLDEKG</sequence>